<protein>
    <submittedName>
        <fullName evidence="1">Uncharacterized protein</fullName>
    </submittedName>
</protein>
<dbReference type="EMBL" id="MT142686">
    <property type="protein sequence ID" value="QJA87172.1"/>
    <property type="molecule type" value="Genomic_DNA"/>
</dbReference>
<accession>A0A6M3JFP0</accession>
<name>A0A6M3JFP0_9ZZZZ</name>
<evidence type="ECO:0000313" key="1">
    <source>
        <dbReference type="EMBL" id="QJA68620.1"/>
    </source>
</evidence>
<gene>
    <name evidence="1" type="ORF">MM415A06053_0009</name>
    <name evidence="2" type="ORF">MM415B03040_0010</name>
</gene>
<dbReference type="EMBL" id="MT141633">
    <property type="protein sequence ID" value="QJA68620.1"/>
    <property type="molecule type" value="Genomic_DNA"/>
</dbReference>
<dbReference type="AlphaFoldDB" id="A0A6M3JFP0"/>
<sequence>MKVETKTLTERIKEETEEYRKKVKCQKSYQEKIDFILSNEWLLSQEKAFVKVTVSTWIFPELTFHISNVPIDDAIENLLGPYHSHFNILWKMQIGGDENEPVFEFHPIYEYRTKFRIKEGEFKVCKIVKDFVKYIEPSPPQAIYNTRLVCE</sequence>
<reference evidence="1" key="1">
    <citation type="submission" date="2020-03" db="EMBL/GenBank/DDBJ databases">
        <title>The deep terrestrial virosphere.</title>
        <authorList>
            <person name="Holmfeldt K."/>
            <person name="Nilsson E."/>
            <person name="Simone D."/>
            <person name="Lopez-Fernandez M."/>
            <person name="Wu X."/>
            <person name="de Brujin I."/>
            <person name="Lundin D."/>
            <person name="Andersson A."/>
            <person name="Bertilsson S."/>
            <person name="Dopson M."/>
        </authorList>
    </citation>
    <scope>NUCLEOTIDE SEQUENCE</scope>
    <source>
        <strain evidence="1">MM415A06053</strain>
        <strain evidence="2">MM415B03040</strain>
    </source>
</reference>
<organism evidence="1">
    <name type="scientific">viral metagenome</name>
    <dbReference type="NCBI Taxonomy" id="1070528"/>
    <lineage>
        <taxon>unclassified sequences</taxon>
        <taxon>metagenomes</taxon>
        <taxon>organismal metagenomes</taxon>
    </lineage>
</organism>
<evidence type="ECO:0000313" key="2">
    <source>
        <dbReference type="EMBL" id="QJA87172.1"/>
    </source>
</evidence>
<proteinExistence type="predicted"/>